<comment type="caution">
    <text evidence="1">The sequence shown here is derived from an EMBL/GenBank/DDBJ whole genome shotgun (WGS) entry which is preliminary data.</text>
</comment>
<dbReference type="EMBL" id="LAJE02000365">
    <property type="protein sequence ID" value="OEO28523.1"/>
    <property type="molecule type" value="Genomic_DNA"/>
</dbReference>
<proteinExistence type="predicted"/>
<dbReference type="OrthoDB" id="8448231at2"/>
<sequence>MTEIAPEMKFSAVEGIEVNRVPDGAMVYQNERERVHFLNPTALIVFELCSLDKTAGEIEAFIADAFGLEVAPSEAVKECLASLLDEGLVVCAPSSAAP</sequence>
<dbReference type="InterPro" id="IPR041881">
    <property type="entry name" value="PqqD_sf"/>
</dbReference>
<protein>
    <recommendedName>
        <fullName evidence="3">PqqD family protein</fullName>
    </recommendedName>
</protein>
<dbReference type="Gene3D" id="1.10.10.1150">
    <property type="entry name" value="Coenzyme PQQ synthesis protein D (PqqD)"/>
    <property type="match status" value="1"/>
</dbReference>
<evidence type="ECO:0000313" key="2">
    <source>
        <dbReference type="Proteomes" id="UP000095463"/>
    </source>
</evidence>
<evidence type="ECO:0000313" key="1">
    <source>
        <dbReference type="EMBL" id="OEO28523.1"/>
    </source>
</evidence>
<gene>
    <name evidence="1" type="ORF">VW23_004500</name>
</gene>
<dbReference type="AlphaFoldDB" id="A0A1E5XIU8"/>
<reference evidence="1 2" key="1">
    <citation type="journal article" date="2015" name="Genome Announc.">
        <title>Genome Assemblies of Three Soil-Associated Devosia species: D. insulae, D. limi, and D. soli.</title>
        <authorList>
            <person name="Hassan Y.I."/>
            <person name="Lepp D."/>
            <person name="Zhou T."/>
        </authorList>
    </citation>
    <scope>NUCLEOTIDE SEQUENCE [LARGE SCALE GENOMIC DNA]</scope>
    <source>
        <strain evidence="1 2">DS-56</strain>
    </source>
</reference>
<organism evidence="1 2">
    <name type="scientific">Devosia insulae DS-56</name>
    <dbReference type="NCBI Taxonomy" id="1116389"/>
    <lineage>
        <taxon>Bacteria</taxon>
        <taxon>Pseudomonadati</taxon>
        <taxon>Pseudomonadota</taxon>
        <taxon>Alphaproteobacteria</taxon>
        <taxon>Hyphomicrobiales</taxon>
        <taxon>Devosiaceae</taxon>
        <taxon>Devosia</taxon>
    </lineage>
</organism>
<accession>A0A1E5XIU8</accession>
<dbReference type="RefSeq" id="WP_069912190.1">
    <property type="nucleotide sequence ID" value="NZ_LAJE02000365.1"/>
</dbReference>
<keyword evidence="2" id="KW-1185">Reference proteome</keyword>
<name>A0A1E5XIU8_9HYPH</name>
<dbReference type="Proteomes" id="UP000095463">
    <property type="component" value="Unassembled WGS sequence"/>
</dbReference>
<evidence type="ECO:0008006" key="3">
    <source>
        <dbReference type="Google" id="ProtNLM"/>
    </source>
</evidence>